<sequence length="448" mass="49275">MQTSANSLWAPKLLYAVGSAGQSALVNYIAIYYQHVLHFSEWEIGILQTLPCVCAILSPPIWGAIADYFNDQRMIHNVCAIGSALLLFSISYFKTFGVGVLCIVTIGNFLAAPCGSLQDHAVLHMLEKTGGEYGKQRLFGAIGWGVGAYVVSILVQYYGLHAAFYVYLVLMLLSVAILQQIPPVKGEIKSPSSVQIYGEDDELLPKETDTTGQSVSITMQFWNLVRYQKDVLVLLVVIFLMGLMFGVLSSYLTMFLFNLSGGNSQIVGIAIVCETISELPAFFFSQQLIDRFGVVMVLVASTLGYGIRITFYWLMTNAWTAIPLELLHGVTFGLSWAACTQYIFTSAPVGLEGSMMGILNAVQNGLGRGAGTLIGGILYQKYSPQFMWMITDIGVPLTFLGLLVFAFIRASPRGKLGTKQERQMQMTECAQILSPYTAHEQSIFKELH</sequence>
<evidence type="ECO:0000313" key="9">
    <source>
        <dbReference type="Proteomes" id="UP000053237"/>
    </source>
</evidence>
<evidence type="ECO:0000256" key="4">
    <source>
        <dbReference type="ARBA" id="ARBA00022989"/>
    </source>
</evidence>
<proteinExistence type="inferred from homology"/>
<dbReference type="SUPFAM" id="SSF103473">
    <property type="entry name" value="MFS general substrate transporter"/>
    <property type="match status" value="2"/>
</dbReference>
<dbReference type="InterPro" id="IPR036259">
    <property type="entry name" value="MFS_trans_sf"/>
</dbReference>
<dbReference type="InterPro" id="IPR020846">
    <property type="entry name" value="MFS_dom"/>
</dbReference>
<dbReference type="GO" id="GO:0022857">
    <property type="term" value="F:transmembrane transporter activity"/>
    <property type="evidence" value="ECO:0007669"/>
    <property type="project" value="InterPro"/>
</dbReference>
<feature type="transmembrane region" description="Helical" evidence="6">
    <location>
        <begin position="231"/>
        <end position="254"/>
    </location>
</feature>
<keyword evidence="9" id="KW-1185">Reference proteome</keyword>
<reference evidence="8 9" key="1">
    <citation type="submission" date="2012-05" db="EMBL/GenBank/DDBJ databases">
        <title>Recombination and specialization in a pathogen metapopulation.</title>
        <authorList>
            <person name="Gardiner A."/>
            <person name="Kemen E."/>
            <person name="Schultz-Larsen T."/>
            <person name="MacLean D."/>
            <person name="Van Oosterhout C."/>
            <person name="Jones J.D.G."/>
        </authorList>
    </citation>
    <scope>NUCLEOTIDE SEQUENCE [LARGE SCALE GENOMIC DNA]</scope>
    <source>
        <strain evidence="8 9">Ac Nc2</strain>
    </source>
</reference>
<protein>
    <recommendedName>
        <fullName evidence="7">Major facilitator superfamily (MFS) profile domain-containing protein</fullName>
    </recommendedName>
</protein>
<feature type="transmembrane region" description="Helical" evidence="6">
    <location>
        <begin position="74"/>
        <end position="92"/>
    </location>
</feature>
<evidence type="ECO:0000256" key="1">
    <source>
        <dbReference type="ARBA" id="ARBA00004141"/>
    </source>
</evidence>
<feature type="transmembrane region" description="Helical" evidence="6">
    <location>
        <begin position="12"/>
        <end position="33"/>
    </location>
</feature>
<feature type="transmembrane region" description="Helical" evidence="6">
    <location>
        <begin position="164"/>
        <end position="181"/>
    </location>
</feature>
<comment type="similarity">
    <text evidence="2">Belongs to the major facilitator superfamily. MFSD6 family.</text>
</comment>
<keyword evidence="5 6" id="KW-0472">Membrane</keyword>
<dbReference type="InParanoid" id="A0A024FUB5"/>
<dbReference type="Gene3D" id="1.20.1250.20">
    <property type="entry name" value="MFS general substrate transporter like domains"/>
    <property type="match status" value="2"/>
</dbReference>
<name>A0A024FUB5_9STRA</name>
<dbReference type="EMBL" id="CAIX01000332">
    <property type="protein sequence ID" value="CCI10626.1"/>
    <property type="molecule type" value="Genomic_DNA"/>
</dbReference>
<dbReference type="OrthoDB" id="515887at2759"/>
<comment type="subcellular location">
    <subcellularLocation>
        <location evidence="1">Membrane</location>
        <topology evidence="1">Multi-pass membrane protein</topology>
    </subcellularLocation>
</comment>
<evidence type="ECO:0000256" key="2">
    <source>
        <dbReference type="ARBA" id="ARBA00005241"/>
    </source>
</evidence>
<feature type="transmembrane region" description="Helical" evidence="6">
    <location>
        <begin position="98"/>
        <end position="117"/>
    </location>
</feature>
<feature type="transmembrane region" description="Helical" evidence="6">
    <location>
        <begin position="326"/>
        <end position="345"/>
    </location>
</feature>
<dbReference type="InterPro" id="IPR024989">
    <property type="entry name" value="MFS_assoc_dom"/>
</dbReference>
<dbReference type="PANTHER" id="PTHR16172:SF41">
    <property type="entry name" value="MAJOR FACILITATOR SUPERFAMILY DOMAIN-CONTAINING PROTEIN 6-LIKE"/>
    <property type="match status" value="1"/>
</dbReference>
<feature type="transmembrane region" description="Helical" evidence="6">
    <location>
        <begin position="386"/>
        <end position="408"/>
    </location>
</feature>
<evidence type="ECO:0000256" key="6">
    <source>
        <dbReference type="SAM" id="Phobius"/>
    </source>
</evidence>
<accession>A0A024FUB5</accession>
<feature type="transmembrane region" description="Helical" evidence="6">
    <location>
        <begin position="138"/>
        <end position="158"/>
    </location>
</feature>
<feature type="domain" description="Major facilitator superfamily (MFS) profile" evidence="7">
    <location>
        <begin position="230"/>
        <end position="448"/>
    </location>
</feature>
<feature type="transmembrane region" description="Helical" evidence="6">
    <location>
        <begin position="292"/>
        <end position="314"/>
    </location>
</feature>
<dbReference type="GO" id="GO:0016020">
    <property type="term" value="C:membrane"/>
    <property type="evidence" value="ECO:0007669"/>
    <property type="project" value="UniProtKB-SubCell"/>
</dbReference>
<dbReference type="AlphaFoldDB" id="A0A024FUB5"/>
<dbReference type="STRING" id="65357.A0A024FUB5"/>
<gene>
    <name evidence="8" type="ORF">BN9_111100</name>
</gene>
<dbReference type="Pfam" id="PF12832">
    <property type="entry name" value="MFS_1_like"/>
    <property type="match status" value="1"/>
</dbReference>
<comment type="caution">
    <text evidence="8">The sequence shown here is derived from an EMBL/GenBank/DDBJ whole genome shotgun (WGS) entry which is preliminary data.</text>
</comment>
<evidence type="ECO:0000256" key="5">
    <source>
        <dbReference type="ARBA" id="ARBA00023136"/>
    </source>
</evidence>
<organism evidence="8 9">
    <name type="scientific">Albugo candida</name>
    <dbReference type="NCBI Taxonomy" id="65357"/>
    <lineage>
        <taxon>Eukaryota</taxon>
        <taxon>Sar</taxon>
        <taxon>Stramenopiles</taxon>
        <taxon>Oomycota</taxon>
        <taxon>Peronosporomycetes</taxon>
        <taxon>Albuginales</taxon>
        <taxon>Albuginaceae</taxon>
        <taxon>Albugo</taxon>
    </lineage>
</organism>
<dbReference type="InterPro" id="IPR051717">
    <property type="entry name" value="MFS_MFSD6"/>
</dbReference>
<dbReference type="PROSITE" id="PS50850">
    <property type="entry name" value="MFS"/>
    <property type="match status" value="1"/>
</dbReference>
<keyword evidence="3 6" id="KW-0812">Transmembrane</keyword>
<evidence type="ECO:0000313" key="8">
    <source>
        <dbReference type="EMBL" id="CCI10626.1"/>
    </source>
</evidence>
<keyword evidence="4 6" id="KW-1133">Transmembrane helix</keyword>
<evidence type="ECO:0000256" key="3">
    <source>
        <dbReference type="ARBA" id="ARBA00022692"/>
    </source>
</evidence>
<dbReference type="PANTHER" id="PTHR16172">
    <property type="entry name" value="MAJOR FACILITATOR SUPERFAMILY DOMAIN-CONTAINING PROTEIN 6-LIKE"/>
    <property type="match status" value="1"/>
</dbReference>
<dbReference type="Proteomes" id="UP000053237">
    <property type="component" value="Unassembled WGS sequence"/>
</dbReference>
<evidence type="ECO:0000259" key="7">
    <source>
        <dbReference type="PROSITE" id="PS50850"/>
    </source>
</evidence>
<feature type="transmembrane region" description="Helical" evidence="6">
    <location>
        <begin position="45"/>
        <end position="62"/>
    </location>
</feature>